<feature type="region of interest" description="Disordered" evidence="1">
    <location>
        <begin position="65"/>
        <end position="84"/>
    </location>
</feature>
<dbReference type="AlphaFoldDB" id="A0A6B9FCY2"/>
<name>A0A6B9FCY2_9HYPH</name>
<evidence type="ECO:0000313" key="2">
    <source>
        <dbReference type="EMBL" id="QGY01201.1"/>
    </source>
</evidence>
<proteinExistence type="predicted"/>
<reference evidence="2 3" key="1">
    <citation type="journal article" date="2012" name="Genet. Mol. Biol.">
        <title>Analysis of 16S rRNA and mxaF genes revealing insights into Methylobacterium niche-specific plant association.</title>
        <authorList>
            <person name="Dourado M.N."/>
            <person name="Andreote F.D."/>
            <person name="Dini-Andreote F."/>
            <person name="Conti R."/>
            <person name="Araujo J.M."/>
            <person name="Araujo W.L."/>
        </authorList>
    </citation>
    <scope>NUCLEOTIDE SEQUENCE [LARGE SCALE GENOMIC DNA]</scope>
    <source>
        <strain evidence="2 3">SR1.6/6</strain>
    </source>
</reference>
<gene>
    <name evidence="2" type="ORF">MMSR116_04250</name>
</gene>
<organism evidence="2 3">
    <name type="scientific">Methylobacterium mesophilicum SR1.6/6</name>
    <dbReference type="NCBI Taxonomy" id="908290"/>
    <lineage>
        <taxon>Bacteria</taxon>
        <taxon>Pseudomonadati</taxon>
        <taxon>Pseudomonadota</taxon>
        <taxon>Alphaproteobacteria</taxon>
        <taxon>Hyphomicrobiales</taxon>
        <taxon>Methylobacteriaceae</taxon>
        <taxon>Methylobacterium</taxon>
    </lineage>
</organism>
<accession>A0A6B9FCY2</accession>
<dbReference type="KEGG" id="mmes:MMSR116_04250"/>
<dbReference type="EMBL" id="CP043538">
    <property type="protein sequence ID" value="QGY01201.1"/>
    <property type="molecule type" value="Genomic_DNA"/>
</dbReference>
<sequence length="84" mass="9133">MPQNVVYWIEDRSDGCFDVIVTLESGRIFKRSGCISRAEADTWIDGLRILMAAIGAPVSSADKASRDASRFGSQTAHDADQTTP</sequence>
<evidence type="ECO:0000313" key="3">
    <source>
        <dbReference type="Proteomes" id="UP000012488"/>
    </source>
</evidence>
<protein>
    <submittedName>
        <fullName evidence="2">Uncharacterized protein</fullName>
    </submittedName>
</protein>
<reference evidence="2 3" key="2">
    <citation type="journal article" date="2013" name="Genome Announc.">
        <title>Draft Genome Sequence of Methylobacterium mesophilicum Strain SR1.6/6, Isolated from Citrus sinensis.</title>
        <authorList>
            <person name="Marinho Almeida D."/>
            <person name="Dini-Andreote F."/>
            <person name="Camargo Neves A.A."/>
            <person name="Juca Ramos R.T."/>
            <person name="Andreote F.D."/>
            <person name="Carneiro A.R."/>
            <person name="Oliveira de Souza Lima A."/>
            <person name="Caracciolo Gomes de Sa P.H."/>
            <person name="Ribeiro Barbosa M.S."/>
            <person name="Araujo W.L."/>
            <person name="Silva A."/>
        </authorList>
    </citation>
    <scope>NUCLEOTIDE SEQUENCE [LARGE SCALE GENOMIC DNA]</scope>
    <source>
        <strain evidence="2 3">SR1.6/6</strain>
    </source>
</reference>
<dbReference type="Proteomes" id="UP000012488">
    <property type="component" value="Chromosome"/>
</dbReference>
<evidence type="ECO:0000256" key="1">
    <source>
        <dbReference type="SAM" id="MobiDB-lite"/>
    </source>
</evidence>